<comment type="caution">
    <text evidence="2">The sequence shown here is derived from an EMBL/GenBank/DDBJ whole genome shotgun (WGS) entry which is preliminary data.</text>
</comment>
<dbReference type="PANTHER" id="PTHR42685">
    <property type="entry name" value="GERANYLGERANYL DIPHOSPHATE REDUCTASE"/>
    <property type="match status" value="1"/>
</dbReference>
<gene>
    <name evidence="2" type="ORF">GM51_18805</name>
</gene>
<dbReference type="GO" id="GO:0016628">
    <property type="term" value="F:oxidoreductase activity, acting on the CH-CH group of donors, NAD or NADP as acceptor"/>
    <property type="evidence" value="ECO:0007669"/>
    <property type="project" value="InterPro"/>
</dbReference>
<dbReference type="AlphaFoldDB" id="A0A094PVS9"/>
<dbReference type="InterPro" id="IPR002938">
    <property type="entry name" value="FAD-bd"/>
</dbReference>
<dbReference type="InterPro" id="IPR011777">
    <property type="entry name" value="Geranylgeranyl_Rdtase_fam"/>
</dbReference>
<dbReference type="Pfam" id="PF01494">
    <property type="entry name" value="FAD_binding_3"/>
    <property type="match status" value="1"/>
</dbReference>
<dbReference type="InterPro" id="IPR036188">
    <property type="entry name" value="FAD/NAD-bd_sf"/>
</dbReference>
<dbReference type="Gene3D" id="3.50.50.60">
    <property type="entry name" value="FAD/NAD(P)-binding domain"/>
    <property type="match status" value="1"/>
</dbReference>
<dbReference type="EMBL" id="JNSL01000171">
    <property type="protein sequence ID" value="KGA13814.1"/>
    <property type="molecule type" value="Genomic_DNA"/>
</dbReference>
<evidence type="ECO:0000313" key="2">
    <source>
        <dbReference type="EMBL" id="KGA13814.1"/>
    </source>
</evidence>
<dbReference type="PRINTS" id="PR00368">
    <property type="entry name" value="FADPNR"/>
</dbReference>
<evidence type="ECO:0000259" key="1">
    <source>
        <dbReference type="Pfam" id="PF01494"/>
    </source>
</evidence>
<dbReference type="NCBIfam" id="TIGR02032">
    <property type="entry name" value="GG-red-SF"/>
    <property type="match status" value="1"/>
</dbReference>
<name>A0A094PVS9_9ZZZZ</name>
<dbReference type="GO" id="GO:0071949">
    <property type="term" value="F:FAD binding"/>
    <property type="evidence" value="ECO:0007669"/>
    <property type="project" value="InterPro"/>
</dbReference>
<proteinExistence type="predicted"/>
<protein>
    <submittedName>
        <fullName evidence="2">Putative oxidoreductase</fullName>
    </submittedName>
</protein>
<accession>A0A094PVS9</accession>
<dbReference type="PRINTS" id="PR00469">
    <property type="entry name" value="PNDRDTASEII"/>
</dbReference>
<dbReference type="PANTHER" id="PTHR42685:SF22">
    <property type="entry name" value="CONDITIONED MEDIUM FACTOR RECEPTOR 1"/>
    <property type="match status" value="1"/>
</dbReference>
<dbReference type="SUPFAM" id="SSF51905">
    <property type="entry name" value="FAD/NAD(P)-binding domain"/>
    <property type="match status" value="1"/>
</dbReference>
<reference evidence="2" key="1">
    <citation type="submission" date="2014-06" db="EMBL/GenBank/DDBJ databases">
        <title>Key roles for freshwater Actinobacteria revealed by deep metagenomic sequencing.</title>
        <authorList>
            <person name="Ghai R."/>
            <person name="Mizuno C.M."/>
            <person name="Picazo A."/>
            <person name="Camacho A."/>
            <person name="Rodriguez-Valera F."/>
        </authorList>
    </citation>
    <scope>NUCLEOTIDE SEQUENCE</scope>
</reference>
<dbReference type="InterPro" id="IPR050407">
    <property type="entry name" value="Geranylgeranyl_reductase"/>
</dbReference>
<organism evidence="2">
    <name type="scientific">freshwater metagenome</name>
    <dbReference type="NCBI Taxonomy" id="449393"/>
    <lineage>
        <taxon>unclassified sequences</taxon>
        <taxon>metagenomes</taxon>
        <taxon>ecological metagenomes</taxon>
    </lineage>
</organism>
<feature type="domain" description="FAD-binding" evidence="1">
    <location>
        <begin position="4"/>
        <end position="298"/>
    </location>
</feature>
<sequence>MQRDVLIIGGGPAGSAAAITAARAGLKVTLFEKAPYGRDKVCGDGLTPRAIGALNELRIDHSVAHRIDGLRMIAGKKERELLWPVTSRFPSHGAVWPRQRFDNHLLDVAIASGADVRFDSEALPEMEGKRVVGVRVGNDVYRAPFTILAAGAQGMAAKMLGAERDPNETFGLAIRAYAPTPRHAERHLEACLSLSDEHGTAVPGYGWMFPAGDGTVNIGVGALSTMKGFKKLNLNKLLDQYASIVKDSWSLGDYIEKPRAWRLPMSCMRRHGEGWVAIGDAAGFVNPMNGEGIDYGLESGMLAVQCFLEDPASASVEYDKQVGERFDAFLRTGRRFSFIIGHPWLLKPGLRIAVGTQTAADITLSVMGNLIDSSTPGAAGRVMKIADTSLRIADPLLRRTRARA</sequence>